<sequence length="125" mass="14679">MKPYKQRLLNNDRRIFNYRLSRGRKIVECGFGMLVSKFRVFVSCSVNKVVKIVTAACVLHNFIKINEKINFTPISEPEHKLTATSSYRNHYQGRPSKVAINNRHYLCKYFTEAYGSVPWQNNYIL</sequence>
<proteinExistence type="predicted"/>
<feature type="domain" description="DDE Tnp4" evidence="3">
    <location>
        <begin position="5"/>
        <end position="61"/>
    </location>
</feature>
<gene>
    <name evidence="4" type="ORF">NQ314_008341</name>
</gene>
<comment type="caution">
    <text evidence="4">The sequence shown here is derived from an EMBL/GenBank/DDBJ whole genome shotgun (WGS) entry which is preliminary data.</text>
</comment>
<organism evidence="4 5">
    <name type="scientific">Rhamnusium bicolor</name>
    <dbReference type="NCBI Taxonomy" id="1586634"/>
    <lineage>
        <taxon>Eukaryota</taxon>
        <taxon>Metazoa</taxon>
        <taxon>Ecdysozoa</taxon>
        <taxon>Arthropoda</taxon>
        <taxon>Hexapoda</taxon>
        <taxon>Insecta</taxon>
        <taxon>Pterygota</taxon>
        <taxon>Neoptera</taxon>
        <taxon>Endopterygota</taxon>
        <taxon>Coleoptera</taxon>
        <taxon>Polyphaga</taxon>
        <taxon>Cucujiformia</taxon>
        <taxon>Chrysomeloidea</taxon>
        <taxon>Cerambycidae</taxon>
        <taxon>Lepturinae</taxon>
        <taxon>Rhagiini</taxon>
        <taxon>Rhamnusium</taxon>
    </lineage>
</organism>
<evidence type="ECO:0000259" key="3">
    <source>
        <dbReference type="Pfam" id="PF13359"/>
    </source>
</evidence>
<dbReference type="AlphaFoldDB" id="A0AAV8YC80"/>
<dbReference type="EMBL" id="JANEYF010002271">
    <property type="protein sequence ID" value="KAJ8948806.1"/>
    <property type="molecule type" value="Genomic_DNA"/>
</dbReference>
<evidence type="ECO:0000313" key="4">
    <source>
        <dbReference type="EMBL" id="KAJ8948806.1"/>
    </source>
</evidence>
<evidence type="ECO:0000256" key="2">
    <source>
        <dbReference type="ARBA" id="ARBA00022723"/>
    </source>
</evidence>
<reference evidence="4" key="1">
    <citation type="journal article" date="2023" name="Insect Mol. Biol.">
        <title>Genome sequencing provides insights into the evolution of gene families encoding plant cell wall-degrading enzymes in longhorned beetles.</title>
        <authorList>
            <person name="Shin N.R."/>
            <person name="Okamura Y."/>
            <person name="Kirsch R."/>
            <person name="Pauchet Y."/>
        </authorList>
    </citation>
    <scope>NUCLEOTIDE SEQUENCE</scope>
    <source>
        <strain evidence="4">RBIC_L_NR</strain>
    </source>
</reference>
<accession>A0AAV8YC80</accession>
<keyword evidence="5" id="KW-1185">Reference proteome</keyword>
<keyword evidence="2" id="KW-0479">Metal-binding</keyword>
<evidence type="ECO:0000256" key="1">
    <source>
        <dbReference type="ARBA" id="ARBA00001968"/>
    </source>
</evidence>
<name>A0AAV8YC80_9CUCU</name>
<dbReference type="GO" id="GO:0046872">
    <property type="term" value="F:metal ion binding"/>
    <property type="evidence" value="ECO:0007669"/>
    <property type="project" value="UniProtKB-KW"/>
</dbReference>
<evidence type="ECO:0000313" key="5">
    <source>
        <dbReference type="Proteomes" id="UP001162156"/>
    </source>
</evidence>
<protein>
    <recommendedName>
        <fullName evidence="3">DDE Tnp4 domain-containing protein</fullName>
    </recommendedName>
</protein>
<dbReference type="InterPro" id="IPR027806">
    <property type="entry name" value="HARBI1_dom"/>
</dbReference>
<dbReference type="Proteomes" id="UP001162156">
    <property type="component" value="Unassembled WGS sequence"/>
</dbReference>
<dbReference type="Pfam" id="PF13359">
    <property type="entry name" value="DDE_Tnp_4"/>
    <property type="match status" value="1"/>
</dbReference>
<comment type="cofactor">
    <cofactor evidence="1">
        <name>a divalent metal cation</name>
        <dbReference type="ChEBI" id="CHEBI:60240"/>
    </cofactor>
</comment>